<proteinExistence type="predicted"/>
<evidence type="ECO:0000313" key="2">
    <source>
        <dbReference type="Proteomes" id="UP001055072"/>
    </source>
</evidence>
<gene>
    <name evidence="1" type="ORF">BDY19DRAFT_991275</name>
</gene>
<keyword evidence="1" id="KW-0378">Hydrolase</keyword>
<accession>A0ACB8UC89</accession>
<name>A0ACB8UC89_9APHY</name>
<evidence type="ECO:0000313" key="1">
    <source>
        <dbReference type="EMBL" id="KAI0091585.1"/>
    </source>
</evidence>
<protein>
    <submittedName>
        <fullName evidence="1">Glycoside hydrolase family 35 protein</fullName>
    </submittedName>
</protein>
<sequence>MLLHVLATLLCAILATLSHASIDSSSKISQLVRRNSTGLTNAVTWDPHSLSIQGQRTFILSAEFHPWRLPNPNLWADIFQKIRANGFNTVSFYAHWALHYPAPDTNVGAGDFQAGTYRDIQRFIDEAKNAGLWLIARPGPYINGETTGGGFPGWVGTISGSLRTDNPNYTQADHKDNAIPAWTLYMTQISKLIAKNQITNGGPIILVQAENEFSEGTDRSPYMQAIIDIYRVNGIVILGGHTLRMSKAITFNDQHSGQNGNFSPDRPGTGRVNIYCGDSYPQSNSWAQVQAIYYSYHEASAPSNPTCLAEFGGGWLLGWGSVARGGTGYEKYTGDLSGPAYEDIFYKENYAQTATILNIYMLFGGTNWGQTAEPTVYTSYDYGGGINENRVATAKMNEMRLQGLFLRVSRDLLATNLLGNGTNYTSSSLIHTAELRNLQTNAGFYIIRHDSSPSTALTTTQLNVTTSAGLLTIPRNGTITLNGRESKILVTDYIFGLHQTNILYSTAEIFTWTTIDQTDYVLLYVPTSQDAEVTFTFSGAPSANLANAPGVSISVESSSLTLNTVVSSTVWVTVTVSNRVSTVLVVTDKATAGSWHAPVIPGSGTFGNYFSIGTNETVLVSGPYVVRSATIKGSTLALVGDTNGTTHVEVVAPSRVKSVTWNGDKQLINPSSYGSLQFTTGTKFDIAFPDLSKQSWKVSGSLPEIDPDFDDSSFITANQTATNFTNLPPLSGEQVLYSQQYGFYGGNLIFRGHFTASGSETAVNLTVQGGLAFAYSAFINGVFIGSGGSSASLSMTSDVWTFPEGSMRVGKDNVLTVIQDHMGIVETSTNSGKEPRGIRGYSLIGGNTTFTTWKIQGNQGGAANAPDTYRGYLNEGGLYAERIGAHLPGFPDSEWADGSPISDGVKGAGVNFYRTTFTLNLPKNTDVPIRLSITPSAMTSHFRVQIYLNGWMLGKYINDIGILTSTAPNTLALSLWSLSPSGASLAGLELIADGAFSSGFEIQDLESKGWEDQRENRPKDEMVGAM</sequence>
<comment type="caution">
    <text evidence="1">The sequence shown here is derived from an EMBL/GenBank/DDBJ whole genome shotgun (WGS) entry which is preliminary data.</text>
</comment>
<dbReference type="EMBL" id="MU274905">
    <property type="protein sequence ID" value="KAI0091585.1"/>
    <property type="molecule type" value="Genomic_DNA"/>
</dbReference>
<reference evidence="1" key="1">
    <citation type="journal article" date="2021" name="Environ. Microbiol.">
        <title>Gene family expansions and transcriptome signatures uncover fungal adaptations to wood decay.</title>
        <authorList>
            <person name="Hage H."/>
            <person name="Miyauchi S."/>
            <person name="Viragh M."/>
            <person name="Drula E."/>
            <person name="Min B."/>
            <person name="Chaduli D."/>
            <person name="Navarro D."/>
            <person name="Favel A."/>
            <person name="Norest M."/>
            <person name="Lesage-Meessen L."/>
            <person name="Balint B."/>
            <person name="Merenyi Z."/>
            <person name="de Eugenio L."/>
            <person name="Morin E."/>
            <person name="Martinez A.T."/>
            <person name="Baldrian P."/>
            <person name="Stursova M."/>
            <person name="Martinez M.J."/>
            <person name="Novotny C."/>
            <person name="Magnuson J.K."/>
            <person name="Spatafora J.W."/>
            <person name="Maurice S."/>
            <person name="Pangilinan J."/>
            <person name="Andreopoulos W."/>
            <person name="LaButti K."/>
            <person name="Hundley H."/>
            <person name="Na H."/>
            <person name="Kuo A."/>
            <person name="Barry K."/>
            <person name="Lipzen A."/>
            <person name="Henrissat B."/>
            <person name="Riley R."/>
            <person name="Ahrendt S."/>
            <person name="Nagy L.G."/>
            <person name="Grigoriev I.V."/>
            <person name="Martin F."/>
            <person name="Rosso M.N."/>
        </authorList>
    </citation>
    <scope>NUCLEOTIDE SEQUENCE</scope>
    <source>
        <strain evidence="1">CBS 384.51</strain>
    </source>
</reference>
<organism evidence="1 2">
    <name type="scientific">Irpex rosettiformis</name>
    <dbReference type="NCBI Taxonomy" id="378272"/>
    <lineage>
        <taxon>Eukaryota</taxon>
        <taxon>Fungi</taxon>
        <taxon>Dikarya</taxon>
        <taxon>Basidiomycota</taxon>
        <taxon>Agaricomycotina</taxon>
        <taxon>Agaricomycetes</taxon>
        <taxon>Polyporales</taxon>
        <taxon>Irpicaceae</taxon>
        <taxon>Irpex</taxon>
    </lineage>
</organism>
<dbReference type="Proteomes" id="UP001055072">
    <property type="component" value="Unassembled WGS sequence"/>
</dbReference>
<keyword evidence="2" id="KW-1185">Reference proteome</keyword>